<dbReference type="Pfam" id="PF00583">
    <property type="entry name" value="Acetyltransf_1"/>
    <property type="match status" value="1"/>
</dbReference>
<keyword evidence="2" id="KW-0012">Acyltransferase</keyword>
<evidence type="ECO:0000259" key="3">
    <source>
        <dbReference type="PROSITE" id="PS51186"/>
    </source>
</evidence>
<evidence type="ECO:0000313" key="4">
    <source>
        <dbReference type="EMBL" id="BDZ55229.1"/>
    </source>
</evidence>
<keyword evidence="5" id="KW-1185">Reference proteome</keyword>
<dbReference type="RefSeq" id="WP_234659950.1">
    <property type="nucleotide sequence ID" value="NZ_AP027734.1"/>
</dbReference>
<feature type="domain" description="N-acetyltransferase" evidence="3">
    <location>
        <begin position="15"/>
        <end position="159"/>
    </location>
</feature>
<dbReference type="InterPro" id="IPR000182">
    <property type="entry name" value="GNAT_dom"/>
</dbReference>
<dbReference type="PANTHER" id="PTHR43877:SF2">
    <property type="entry name" value="AMINOALKYLPHOSPHONATE N-ACETYLTRANSFERASE-RELATED"/>
    <property type="match status" value="1"/>
</dbReference>
<proteinExistence type="predicted"/>
<dbReference type="Proteomes" id="UP001321477">
    <property type="component" value="Chromosome"/>
</dbReference>
<protein>
    <recommendedName>
        <fullName evidence="3">N-acetyltransferase domain-containing protein</fullName>
    </recommendedName>
</protein>
<gene>
    <name evidence="4" type="ORF">GCM10025870_23020</name>
</gene>
<dbReference type="CDD" id="cd04301">
    <property type="entry name" value="NAT_SF"/>
    <property type="match status" value="1"/>
</dbReference>
<dbReference type="PROSITE" id="PS51186">
    <property type="entry name" value="GNAT"/>
    <property type="match status" value="1"/>
</dbReference>
<dbReference type="PANTHER" id="PTHR43877">
    <property type="entry name" value="AMINOALKYLPHOSPHONATE N-ACETYLTRANSFERASE-RELATED-RELATED"/>
    <property type="match status" value="1"/>
</dbReference>
<evidence type="ECO:0000256" key="2">
    <source>
        <dbReference type="ARBA" id="ARBA00023315"/>
    </source>
</evidence>
<reference evidence="5" key="1">
    <citation type="journal article" date="2019" name="Int. J. Syst. Evol. Microbiol.">
        <title>The Global Catalogue of Microorganisms (GCM) 10K type strain sequencing project: providing services to taxonomists for standard genome sequencing and annotation.</title>
        <authorList>
            <consortium name="The Broad Institute Genomics Platform"/>
            <consortium name="The Broad Institute Genome Sequencing Center for Infectious Disease"/>
            <person name="Wu L."/>
            <person name="Ma J."/>
        </authorList>
    </citation>
    <scope>NUCLEOTIDE SEQUENCE [LARGE SCALE GENOMIC DNA]</scope>
    <source>
        <strain evidence="5">NBRC 109019</strain>
    </source>
</reference>
<evidence type="ECO:0000256" key="1">
    <source>
        <dbReference type="ARBA" id="ARBA00022679"/>
    </source>
</evidence>
<dbReference type="InterPro" id="IPR016181">
    <property type="entry name" value="Acyl_CoA_acyltransferase"/>
</dbReference>
<sequence>MTTTPSISVESPHAAGIPQLLERGAAYAHSLYPAGETNVQLELSELDRTGVSIYVARADDGAAIGLVALIEDVEHGAGRAELARLFVDEAFRGRGIAALLLMRAETDAMARGVRELVLQTGTAHLAAQALYAKHGYRRVDPFGRYVGVPASVCMAKSLLGFGAAPLTDLPLAVGE</sequence>
<accession>A0ABM8H355</accession>
<dbReference type="InterPro" id="IPR050832">
    <property type="entry name" value="Bact_Acetyltransf"/>
</dbReference>
<evidence type="ECO:0000313" key="5">
    <source>
        <dbReference type="Proteomes" id="UP001321477"/>
    </source>
</evidence>
<dbReference type="EMBL" id="AP027734">
    <property type="protein sequence ID" value="BDZ55229.1"/>
    <property type="molecule type" value="Genomic_DNA"/>
</dbReference>
<name>A0ABM8H355_9MICO</name>
<organism evidence="4 5">
    <name type="scientific">Agromyces marinus</name>
    <dbReference type="NCBI Taxonomy" id="1389020"/>
    <lineage>
        <taxon>Bacteria</taxon>
        <taxon>Bacillati</taxon>
        <taxon>Actinomycetota</taxon>
        <taxon>Actinomycetes</taxon>
        <taxon>Micrococcales</taxon>
        <taxon>Microbacteriaceae</taxon>
        <taxon>Agromyces</taxon>
    </lineage>
</organism>
<dbReference type="SUPFAM" id="SSF55729">
    <property type="entry name" value="Acyl-CoA N-acyltransferases (Nat)"/>
    <property type="match status" value="1"/>
</dbReference>
<dbReference type="Gene3D" id="3.40.630.30">
    <property type="match status" value="1"/>
</dbReference>
<keyword evidence="1" id="KW-0808">Transferase</keyword>